<reference evidence="2 3" key="1">
    <citation type="submission" date="2018-04" db="EMBL/GenBank/DDBJ databases">
        <authorList>
            <person name="Vogel A."/>
        </authorList>
    </citation>
    <scope>NUCLEOTIDE SEQUENCE [LARGE SCALE GENOMIC DNA]</scope>
</reference>
<feature type="region of interest" description="Disordered" evidence="1">
    <location>
        <begin position="1"/>
        <end position="55"/>
    </location>
</feature>
<organism evidence="2 3">
    <name type="scientific">Cuscuta campestris</name>
    <dbReference type="NCBI Taxonomy" id="132261"/>
    <lineage>
        <taxon>Eukaryota</taxon>
        <taxon>Viridiplantae</taxon>
        <taxon>Streptophyta</taxon>
        <taxon>Embryophyta</taxon>
        <taxon>Tracheophyta</taxon>
        <taxon>Spermatophyta</taxon>
        <taxon>Magnoliopsida</taxon>
        <taxon>eudicotyledons</taxon>
        <taxon>Gunneridae</taxon>
        <taxon>Pentapetalae</taxon>
        <taxon>asterids</taxon>
        <taxon>lamiids</taxon>
        <taxon>Solanales</taxon>
        <taxon>Convolvulaceae</taxon>
        <taxon>Cuscuteae</taxon>
        <taxon>Cuscuta</taxon>
        <taxon>Cuscuta subgen. Grammica</taxon>
        <taxon>Cuscuta sect. Cleistogrammica</taxon>
    </lineage>
</organism>
<keyword evidence="3" id="KW-1185">Reference proteome</keyword>
<name>A0A484LIL8_9ASTE</name>
<protein>
    <submittedName>
        <fullName evidence="2">Uncharacterized protein</fullName>
    </submittedName>
</protein>
<feature type="compositionally biased region" description="Basic residues" evidence="1">
    <location>
        <begin position="1"/>
        <end position="30"/>
    </location>
</feature>
<evidence type="ECO:0000313" key="3">
    <source>
        <dbReference type="Proteomes" id="UP000595140"/>
    </source>
</evidence>
<evidence type="ECO:0000313" key="2">
    <source>
        <dbReference type="EMBL" id="VFQ76312.1"/>
    </source>
</evidence>
<gene>
    <name evidence="2" type="ORF">CCAM_LOCUS18088</name>
</gene>
<proteinExistence type="predicted"/>
<sequence length="84" mass="10132">MLYRKRSRSLSPRRHKSRSPTSKRHRRQRSKSISLSPIGKPPRSSTGLKEQKDDSEMLRKLEQEKKRYMYSFISFSSFFSYIFL</sequence>
<dbReference type="EMBL" id="OOIL02001523">
    <property type="protein sequence ID" value="VFQ76312.1"/>
    <property type="molecule type" value="Genomic_DNA"/>
</dbReference>
<accession>A0A484LIL8</accession>
<dbReference type="Proteomes" id="UP000595140">
    <property type="component" value="Unassembled WGS sequence"/>
</dbReference>
<evidence type="ECO:0000256" key="1">
    <source>
        <dbReference type="SAM" id="MobiDB-lite"/>
    </source>
</evidence>
<dbReference type="AlphaFoldDB" id="A0A484LIL8"/>